<dbReference type="FunFam" id="3.40.50.11320:FF:000001">
    <property type="entry name" value="Carboxypeptidase"/>
    <property type="match status" value="1"/>
</dbReference>
<dbReference type="GO" id="GO:0006508">
    <property type="term" value="P:proteolysis"/>
    <property type="evidence" value="ECO:0007669"/>
    <property type="project" value="UniProtKB-KW"/>
</dbReference>
<dbReference type="PRINTS" id="PR00724">
    <property type="entry name" value="CRBOXYPTASEC"/>
</dbReference>
<keyword evidence="5" id="KW-0378">Hydrolase</keyword>
<accession>A0A6A3AE84</accession>
<evidence type="ECO:0000256" key="4">
    <source>
        <dbReference type="ARBA" id="ARBA00022729"/>
    </source>
</evidence>
<evidence type="ECO:0000256" key="6">
    <source>
        <dbReference type="ARBA" id="ARBA00023157"/>
    </source>
</evidence>
<reference evidence="9" key="1">
    <citation type="submission" date="2019-09" db="EMBL/GenBank/DDBJ databases">
        <title>Draft genome information of white flower Hibiscus syriacus.</title>
        <authorList>
            <person name="Kim Y.-M."/>
        </authorList>
    </citation>
    <scope>NUCLEOTIDE SEQUENCE [LARGE SCALE GENOMIC DNA]</scope>
    <source>
        <strain evidence="9">YM2019G1</strain>
    </source>
</reference>
<keyword evidence="3" id="KW-0645">Protease</keyword>
<evidence type="ECO:0000313" key="10">
    <source>
        <dbReference type="Proteomes" id="UP000436088"/>
    </source>
</evidence>
<dbReference type="SUPFAM" id="SSF53474">
    <property type="entry name" value="alpha/beta-Hydrolases"/>
    <property type="match status" value="1"/>
</dbReference>
<dbReference type="Gene3D" id="3.40.50.1820">
    <property type="entry name" value="alpha/beta hydrolase"/>
    <property type="match status" value="1"/>
</dbReference>
<keyword evidence="7" id="KW-0325">Glycoprotein</keyword>
<evidence type="ECO:0000256" key="3">
    <source>
        <dbReference type="ARBA" id="ARBA00022670"/>
    </source>
</evidence>
<dbReference type="InterPro" id="IPR029058">
    <property type="entry name" value="AB_hydrolase_fold"/>
</dbReference>
<evidence type="ECO:0000256" key="7">
    <source>
        <dbReference type="ARBA" id="ARBA00023180"/>
    </source>
</evidence>
<dbReference type="Proteomes" id="UP000436088">
    <property type="component" value="Unassembled WGS sequence"/>
</dbReference>
<dbReference type="InterPro" id="IPR033124">
    <property type="entry name" value="Ser_caboxypep_his_AS"/>
</dbReference>
<proteinExistence type="inferred from homology"/>
<sequence>MASRAAVSVVFVLVLLSVSSEGLRQGGAPNHCDVLCQQEADRVVGLPGQPPVEFKHYAGYVTVNESHGRALFYWFFEATSKPEKHPLLLWLNGGPGCSSVASEAEELGPFFPQRDGKTLKLNPHRWNKAANLLFVEAPVGVGFSYTNTSSDLDQLGDNFTAKDSYAFLLNWFKRFPQFKSHHFYIAGYSYAGHFVPQLAEVIFDNNKYVPKSDYIYLEGIMIGNALMDEETDQRGMVDYAWDHAVISDRVYNNIKLECNFSRPKQTDDCKKALEAYFDVYNIIDMYSLYTPTCVSNSGTGNNRRSPSIQGFSLQTISKFVSYFLHLNLSNITNIFPFFDLSSANPFFPRDGRRKRPEDYDCAWDDTEAYFNRPDVQNALHANVTNMSYPWTHCCEIVSVWGDRPASMLPTLKKLIDGGIHSWIYSGDADGRIPVTSTRLTLKKLGLKTMEEWTPWYTDYKQVGGWTIEYEGLTFVTIRGAGHQVPTDKPRQALQLAKSKQIIDMYAKCGAIDEELDVFRGVSNGKTDLLLWNAMIGGLAIHACTVDVLARAGQVAEAY</sequence>
<keyword evidence="6" id="KW-1015">Disulfide bond</keyword>
<dbReference type="InterPro" id="IPR001563">
    <property type="entry name" value="Peptidase_S10"/>
</dbReference>
<dbReference type="FunFam" id="3.40.50.1820:FF:000013">
    <property type="entry name" value="Carboxypeptidase"/>
    <property type="match status" value="1"/>
</dbReference>
<dbReference type="Gene3D" id="3.40.50.11320">
    <property type="match status" value="1"/>
</dbReference>
<dbReference type="PROSITE" id="PS00560">
    <property type="entry name" value="CARBOXYPEPT_SER_HIS"/>
    <property type="match status" value="1"/>
</dbReference>
<feature type="signal peptide" evidence="8">
    <location>
        <begin position="1"/>
        <end position="22"/>
    </location>
</feature>
<dbReference type="GO" id="GO:0004185">
    <property type="term" value="F:serine-type carboxypeptidase activity"/>
    <property type="evidence" value="ECO:0007669"/>
    <property type="project" value="InterPro"/>
</dbReference>
<evidence type="ECO:0000313" key="9">
    <source>
        <dbReference type="EMBL" id="KAE8702406.1"/>
    </source>
</evidence>
<evidence type="ECO:0000256" key="1">
    <source>
        <dbReference type="ARBA" id="ARBA00009431"/>
    </source>
</evidence>
<dbReference type="AlphaFoldDB" id="A0A6A3AE84"/>
<name>A0A6A3AE84_HIBSY</name>
<evidence type="ECO:0000256" key="8">
    <source>
        <dbReference type="SAM" id="SignalP"/>
    </source>
</evidence>
<dbReference type="Gene3D" id="6.10.250.940">
    <property type="match status" value="1"/>
</dbReference>
<dbReference type="FunFam" id="3.40.50.12670:FF:000002">
    <property type="entry name" value="Carboxypeptidase"/>
    <property type="match status" value="1"/>
</dbReference>
<dbReference type="Pfam" id="PF00450">
    <property type="entry name" value="Peptidase_S10"/>
    <property type="match status" value="1"/>
</dbReference>
<organism evidence="9 10">
    <name type="scientific">Hibiscus syriacus</name>
    <name type="common">Rose of Sharon</name>
    <dbReference type="NCBI Taxonomy" id="106335"/>
    <lineage>
        <taxon>Eukaryota</taxon>
        <taxon>Viridiplantae</taxon>
        <taxon>Streptophyta</taxon>
        <taxon>Embryophyta</taxon>
        <taxon>Tracheophyta</taxon>
        <taxon>Spermatophyta</taxon>
        <taxon>Magnoliopsida</taxon>
        <taxon>eudicotyledons</taxon>
        <taxon>Gunneridae</taxon>
        <taxon>Pentapetalae</taxon>
        <taxon>rosids</taxon>
        <taxon>malvids</taxon>
        <taxon>Malvales</taxon>
        <taxon>Malvaceae</taxon>
        <taxon>Malvoideae</taxon>
        <taxon>Hibiscus</taxon>
    </lineage>
</organism>
<dbReference type="PANTHER" id="PTHR11802">
    <property type="entry name" value="SERINE PROTEASE FAMILY S10 SERINE CARBOXYPEPTIDASE"/>
    <property type="match status" value="1"/>
</dbReference>
<keyword evidence="10" id="KW-1185">Reference proteome</keyword>
<gene>
    <name evidence="9" type="ORF">F3Y22_tig00110483pilonHSYRG00458</name>
</gene>
<protein>
    <submittedName>
        <fullName evidence="9">Serine carboxypeptidase-like 34</fullName>
    </submittedName>
</protein>
<keyword evidence="4 8" id="KW-0732">Signal</keyword>
<dbReference type="GO" id="GO:0005773">
    <property type="term" value="C:vacuole"/>
    <property type="evidence" value="ECO:0007669"/>
    <property type="project" value="TreeGrafter"/>
</dbReference>
<feature type="chain" id="PRO_5025552245" evidence="8">
    <location>
        <begin position="23"/>
        <end position="558"/>
    </location>
</feature>
<evidence type="ECO:0000256" key="5">
    <source>
        <dbReference type="ARBA" id="ARBA00022801"/>
    </source>
</evidence>
<comment type="caution">
    <text evidence="9">The sequence shown here is derived from an EMBL/GenBank/DDBJ whole genome shotgun (WGS) entry which is preliminary data.</text>
</comment>
<comment type="similarity">
    <text evidence="1">Belongs to the peptidase S10 family.</text>
</comment>
<evidence type="ECO:0000256" key="2">
    <source>
        <dbReference type="ARBA" id="ARBA00022645"/>
    </source>
</evidence>
<keyword evidence="2" id="KW-0121">Carboxypeptidase</keyword>
<dbReference type="PANTHER" id="PTHR11802:SF31">
    <property type="entry name" value="SERINE CARBOXYPEPTIDASE-LIKE 34"/>
    <property type="match status" value="1"/>
</dbReference>
<dbReference type="EMBL" id="VEPZ02001008">
    <property type="protein sequence ID" value="KAE8702406.1"/>
    <property type="molecule type" value="Genomic_DNA"/>
</dbReference>